<organism evidence="1">
    <name type="scientific">Vecturithrix granuli</name>
    <dbReference type="NCBI Taxonomy" id="1499967"/>
    <lineage>
        <taxon>Bacteria</taxon>
        <taxon>Candidatus Moduliflexota</taxon>
        <taxon>Candidatus Vecturitrichia</taxon>
        <taxon>Candidatus Vecturitrichales</taxon>
        <taxon>Candidatus Vecturitrichaceae</taxon>
        <taxon>Candidatus Vecturithrix</taxon>
    </lineage>
</organism>
<dbReference type="HOGENOM" id="CLU_3022686_0_0_0"/>
<dbReference type="SUPFAM" id="SSF143847">
    <property type="entry name" value="XisI-like"/>
    <property type="match status" value="1"/>
</dbReference>
<name>A0A081C6Y9_VECG1</name>
<gene>
    <name evidence="1" type="ORF">U27_00235</name>
</gene>
<dbReference type="InterPro" id="IPR035943">
    <property type="entry name" value="XisI-like_sf"/>
</dbReference>
<proteinExistence type="predicted"/>
<protein>
    <submittedName>
        <fullName evidence="1">Uncharacterized protein</fullName>
    </submittedName>
</protein>
<dbReference type="Gene3D" id="3.30.310.110">
    <property type="entry name" value="XisI-like"/>
    <property type="match status" value="1"/>
</dbReference>
<evidence type="ECO:0000313" key="2">
    <source>
        <dbReference type="Proteomes" id="UP000030661"/>
    </source>
</evidence>
<dbReference type="Pfam" id="PF08869">
    <property type="entry name" value="XisI"/>
    <property type="match status" value="1"/>
</dbReference>
<evidence type="ECO:0000313" key="1">
    <source>
        <dbReference type="EMBL" id="GAK60344.1"/>
    </source>
</evidence>
<dbReference type="EMBL" id="DF820472">
    <property type="protein sequence ID" value="GAK60344.1"/>
    <property type="molecule type" value="Genomic_DNA"/>
</dbReference>
<reference evidence="1" key="1">
    <citation type="journal article" date="2015" name="PeerJ">
        <title>First genomic representation of candidate bacterial phylum KSB3 points to enhanced environmental sensing as a trigger of wastewater bulking.</title>
        <authorList>
            <person name="Sekiguchi Y."/>
            <person name="Ohashi A."/>
            <person name="Parks D.H."/>
            <person name="Yamauchi T."/>
            <person name="Tyson G.W."/>
            <person name="Hugenholtz P."/>
        </authorList>
    </citation>
    <scope>NUCLEOTIDE SEQUENCE [LARGE SCALE GENOMIC DNA]</scope>
</reference>
<keyword evidence="2" id="KW-1185">Reference proteome</keyword>
<dbReference type="AlphaFoldDB" id="A0A081C6Y9"/>
<dbReference type="InterPro" id="IPR014968">
    <property type="entry name" value="XisI"/>
</dbReference>
<accession>A0A081C6Y9</accession>
<dbReference type="Proteomes" id="UP000030661">
    <property type="component" value="Unassembled WGS sequence"/>
</dbReference>
<sequence>MVKFSRTILCKIRRIDHENLTITLLVNTEKGVPKQDIVLAFHAPYKRQYIGFAIN</sequence>
<dbReference type="STRING" id="1499967.U27_00235"/>